<dbReference type="AlphaFoldDB" id="A0A0R2L951"/>
<reference evidence="3 4" key="1">
    <citation type="journal article" date="2015" name="Genome Announc.">
        <title>Expanding the biotechnology potential of lactobacilli through comparative genomics of 213 strains and associated genera.</title>
        <authorList>
            <person name="Sun Z."/>
            <person name="Harris H.M."/>
            <person name="McCann A."/>
            <person name="Guo C."/>
            <person name="Argimon S."/>
            <person name="Zhang W."/>
            <person name="Yang X."/>
            <person name="Jeffery I.B."/>
            <person name="Cooney J.C."/>
            <person name="Kagawa T.F."/>
            <person name="Liu W."/>
            <person name="Song Y."/>
            <person name="Salvetti E."/>
            <person name="Wrobel A."/>
            <person name="Rasinkangas P."/>
            <person name="Parkhill J."/>
            <person name="Rea M.C."/>
            <person name="O'Sullivan O."/>
            <person name="Ritari J."/>
            <person name="Douillard F.P."/>
            <person name="Paul Ross R."/>
            <person name="Yang R."/>
            <person name="Briner A.E."/>
            <person name="Felis G.E."/>
            <person name="de Vos W.M."/>
            <person name="Barrangou R."/>
            <person name="Klaenhammer T.R."/>
            <person name="Caufield P.W."/>
            <person name="Cui Y."/>
            <person name="Zhang H."/>
            <person name="O'Toole P.W."/>
        </authorList>
    </citation>
    <scope>NUCLEOTIDE SEQUENCE [LARGE SCALE GENOMIC DNA]</scope>
    <source>
        <strain evidence="3 4">DSM 24716</strain>
    </source>
</reference>
<name>A0A0R2L951_9LACO</name>
<dbReference type="Pfam" id="PF13472">
    <property type="entry name" value="Lipase_GDSL_2"/>
    <property type="match status" value="1"/>
</dbReference>
<keyword evidence="1" id="KW-1133">Transmembrane helix</keyword>
<proteinExistence type="predicted"/>
<dbReference type="InterPro" id="IPR036514">
    <property type="entry name" value="SGNH_hydro_sf"/>
</dbReference>
<protein>
    <submittedName>
        <fullName evidence="3">Lysophospholipase l1-like esterase</fullName>
    </submittedName>
</protein>
<accession>A0A0R2L951</accession>
<dbReference type="PANTHER" id="PTHR30383:SF27">
    <property type="entry name" value="SPORE GERMINATION LIPASE LIPC"/>
    <property type="match status" value="1"/>
</dbReference>
<dbReference type="STRING" id="993692.IV57_GL001198"/>
<sequence>MKKKSIWIIIIIVILLAVSGGAYYFVNNNKQEQAVVTKTTKKNKPKKKVIPKKKSISIVAVGDSLTQGIGDSKSVGGGYVTRLTQKVQNHYDVPTQSHNYGVSGDTSTQIMARIKSDQKMHQDLPKADIITITVGGNDFMHLLQRKGLDLTEGQIADEQVQFDKRLTQLLTDIRSYNAKAPIYLIGIYNPFSIYLANVENAKTAFINWNKGSAKVAAGFNDTHFIDINNLYQTKKINRKIKKTGVNPYLYTKDHFHPNGTGYDMMTDKVFTEVSGTTKEWLYK</sequence>
<keyword evidence="1" id="KW-0812">Transmembrane</keyword>
<dbReference type="PATRIC" id="fig|993692.3.peg.1216"/>
<feature type="domain" description="SGNH hydrolase-type esterase" evidence="2">
    <location>
        <begin position="60"/>
        <end position="263"/>
    </location>
</feature>
<dbReference type="EMBL" id="JQCF01000023">
    <property type="protein sequence ID" value="KRN98367.1"/>
    <property type="molecule type" value="Genomic_DNA"/>
</dbReference>
<keyword evidence="4" id="KW-1185">Reference proteome</keyword>
<dbReference type="GO" id="GO:0004622">
    <property type="term" value="F:phosphatidylcholine lysophospholipase activity"/>
    <property type="evidence" value="ECO:0007669"/>
    <property type="project" value="TreeGrafter"/>
</dbReference>
<dbReference type="SUPFAM" id="SSF52266">
    <property type="entry name" value="SGNH hydrolase"/>
    <property type="match status" value="1"/>
</dbReference>
<gene>
    <name evidence="3" type="ORF">IV57_GL001198</name>
</gene>
<dbReference type="Gene3D" id="3.40.50.1110">
    <property type="entry name" value="SGNH hydrolase"/>
    <property type="match status" value="1"/>
</dbReference>
<dbReference type="Proteomes" id="UP000051006">
    <property type="component" value="Unassembled WGS sequence"/>
</dbReference>
<dbReference type="PANTHER" id="PTHR30383">
    <property type="entry name" value="THIOESTERASE 1/PROTEASE 1/LYSOPHOSPHOLIPASE L1"/>
    <property type="match status" value="1"/>
</dbReference>
<dbReference type="RefSeq" id="WP_057881370.1">
    <property type="nucleotide sequence ID" value="NZ_JQCF01000023.1"/>
</dbReference>
<evidence type="ECO:0000259" key="2">
    <source>
        <dbReference type="Pfam" id="PF13472"/>
    </source>
</evidence>
<dbReference type="InterPro" id="IPR051532">
    <property type="entry name" value="Ester_Hydrolysis_Enzymes"/>
</dbReference>
<dbReference type="OrthoDB" id="252349at2"/>
<evidence type="ECO:0000313" key="4">
    <source>
        <dbReference type="Proteomes" id="UP000051006"/>
    </source>
</evidence>
<comment type="caution">
    <text evidence="3">The sequence shown here is derived from an EMBL/GenBank/DDBJ whole genome shotgun (WGS) entry which is preliminary data.</text>
</comment>
<dbReference type="InterPro" id="IPR013830">
    <property type="entry name" value="SGNH_hydro"/>
</dbReference>
<feature type="transmembrane region" description="Helical" evidence="1">
    <location>
        <begin position="7"/>
        <end position="26"/>
    </location>
</feature>
<organism evidence="3 4">
    <name type="scientific">Companilactobacillus kimchiensis</name>
    <dbReference type="NCBI Taxonomy" id="993692"/>
    <lineage>
        <taxon>Bacteria</taxon>
        <taxon>Bacillati</taxon>
        <taxon>Bacillota</taxon>
        <taxon>Bacilli</taxon>
        <taxon>Lactobacillales</taxon>
        <taxon>Lactobacillaceae</taxon>
        <taxon>Companilactobacillus</taxon>
    </lineage>
</organism>
<evidence type="ECO:0000256" key="1">
    <source>
        <dbReference type="SAM" id="Phobius"/>
    </source>
</evidence>
<keyword evidence="1" id="KW-0472">Membrane</keyword>
<evidence type="ECO:0000313" key="3">
    <source>
        <dbReference type="EMBL" id="KRN98367.1"/>
    </source>
</evidence>